<evidence type="ECO:0000313" key="3">
    <source>
        <dbReference type="EMBL" id="CAB4173407.1"/>
    </source>
</evidence>
<organism evidence="2">
    <name type="scientific">uncultured Caudovirales phage</name>
    <dbReference type="NCBI Taxonomy" id="2100421"/>
    <lineage>
        <taxon>Viruses</taxon>
        <taxon>Duplodnaviria</taxon>
        <taxon>Heunggongvirae</taxon>
        <taxon>Uroviricota</taxon>
        <taxon>Caudoviricetes</taxon>
        <taxon>Peduoviridae</taxon>
        <taxon>Maltschvirus</taxon>
        <taxon>Maltschvirus maltsch</taxon>
    </lineage>
</organism>
<dbReference type="EMBL" id="LR796320">
    <property type="protein sequence ID" value="CAB4136650.1"/>
    <property type="molecule type" value="Genomic_DNA"/>
</dbReference>
<dbReference type="Pfam" id="PF14550">
    <property type="entry name" value="Peptidase_S78_2"/>
    <property type="match status" value="1"/>
</dbReference>
<evidence type="ECO:0000313" key="2">
    <source>
        <dbReference type="EMBL" id="CAB4136650.1"/>
    </source>
</evidence>
<dbReference type="InterPro" id="IPR027924">
    <property type="entry name" value="XkdF"/>
</dbReference>
<dbReference type="EMBL" id="LR796897">
    <property type="protein sequence ID" value="CAB4173407.1"/>
    <property type="molecule type" value="Genomic_DNA"/>
</dbReference>
<sequence>MKKLETIYLDIDEQNIQDGIDAISLVKFPAIEENWVALNEHKVELKTIDEDKRIVIGLALIPEKDIYRRNGDYEYNIRFSKETVRKASELYLKKLKIHNSTLEHEKKTEGVYTIESWIVEDVKQDKSAIYNLNAVEGAWVVVQRIDNDEVWADVKSGLYQGYSIEGYFSEKAELNLQESKDLELIEKIKQILINA</sequence>
<evidence type="ECO:0000259" key="1">
    <source>
        <dbReference type="Pfam" id="PF14550"/>
    </source>
</evidence>
<protein>
    <submittedName>
        <fullName evidence="2">Phage-like element PBSX protein, XkdF</fullName>
    </submittedName>
</protein>
<feature type="domain" description="Phage-like element PBSX protein XkdF" evidence="1">
    <location>
        <begin position="46"/>
        <end position="167"/>
    </location>
</feature>
<reference evidence="2" key="1">
    <citation type="submission" date="2020-04" db="EMBL/GenBank/DDBJ databases">
        <authorList>
            <person name="Chiriac C."/>
            <person name="Salcher M."/>
            <person name="Ghai R."/>
            <person name="Kavagutti S V."/>
        </authorList>
    </citation>
    <scope>NUCLEOTIDE SEQUENCE</scope>
</reference>
<accession>A0A6J5LUK0</accession>
<proteinExistence type="predicted"/>
<gene>
    <name evidence="2" type="ORF">UFOVP309_50</name>
    <name evidence="3" type="ORF">UFOVP946_57</name>
</gene>
<name>A0A6J5LUK0_9CAUD</name>